<keyword evidence="3" id="KW-1003">Cell membrane</keyword>
<dbReference type="Pfam" id="PF04464">
    <property type="entry name" value="Glyphos_transf"/>
    <property type="match status" value="1"/>
</dbReference>
<name>A0AAE3IJT5_9FIRM</name>
<dbReference type="GO" id="GO:0019350">
    <property type="term" value="P:teichoic acid biosynthetic process"/>
    <property type="evidence" value="ECO:0007669"/>
    <property type="project" value="UniProtKB-KW"/>
</dbReference>
<dbReference type="PANTHER" id="PTHR37316">
    <property type="entry name" value="TEICHOIC ACID GLYCEROL-PHOSPHATE PRIMASE"/>
    <property type="match status" value="1"/>
</dbReference>
<evidence type="ECO:0000256" key="6">
    <source>
        <dbReference type="ARBA" id="ARBA00023136"/>
    </source>
</evidence>
<evidence type="ECO:0000256" key="1">
    <source>
        <dbReference type="ARBA" id="ARBA00004202"/>
    </source>
</evidence>
<dbReference type="Gene3D" id="3.40.50.12580">
    <property type="match status" value="1"/>
</dbReference>
<proteinExistence type="inferred from homology"/>
<evidence type="ECO:0000313" key="8">
    <source>
        <dbReference type="Proteomes" id="UP001208131"/>
    </source>
</evidence>
<gene>
    <name evidence="7" type="ORF">OCV57_12565</name>
</gene>
<reference evidence="7 8" key="1">
    <citation type="journal article" date="2021" name="ISME Commun">
        <title>Automated analysis of genomic sequences facilitates high-throughput and comprehensive description of bacteria.</title>
        <authorList>
            <person name="Hitch T.C.A."/>
        </authorList>
    </citation>
    <scope>NUCLEOTIDE SEQUENCE [LARGE SCALE GENOMIC DNA]</scope>
    <source>
        <strain evidence="7 8">Sanger_31</strain>
    </source>
</reference>
<dbReference type="GO" id="GO:0047355">
    <property type="term" value="F:CDP-glycerol glycerophosphotransferase activity"/>
    <property type="evidence" value="ECO:0007669"/>
    <property type="project" value="InterPro"/>
</dbReference>
<dbReference type="EMBL" id="JAOQJZ010000015">
    <property type="protein sequence ID" value="MCU6706749.1"/>
    <property type="molecule type" value="Genomic_DNA"/>
</dbReference>
<dbReference type="RefSeq" id="WP_117957598.1">
    <property type="nucleotide sequence ID" value="NZ_JAOQJZ010000015.1"/>
</dbReference>
<keyword evidence="5" id="KW-0777">Teichoic acid biosynthesis</keyword>
<evidence type="ECO:0000313" key="7">
    <source>
        <dbReference type="EMBL" id="MCU6706749.1"/>
    </source>
</evidence>
<dbReference type="SUPFAM" id="SSF53756">
    <property type="entry name" value="UDP-Glycosyltransferase/glycogen phosphorylase"/>
    <property type="match status" value="1"/>
</dbReference>
<dbReference type="Gene3D" id="3.40.50.11820">
    <property type="match status" value="1"/>
</dbReference>
<keyword evidence="8" id="KW-1185">Reference proteome</keyword>
<sequence length="393" mass="46249">MNKFIAYRNILLNYAFKLLPIRKKQIYCCSFHGQYGDSPRRISEELKKQYPDVRIIWEIGMKSNEIIPDYIVKVKPFSTKSVLYRSMSKITIDNYLGWSYGYENVNSFKLKLLEKQKKKGQFGIATWHGTPLKHISIDEKQYIGKNVMFYSTADLLMCNSFFMKKLYDRINFRKIPILMSGTPRNDILFINKKDRNIQLRKKLELPVNKKIILYAPTFRADNLKMGGLSQIESFDFEKLFSALEEKFNGEWCFVFRAHDSVVELINKRGIKETETFKLGNKGDDMAEYLYVSDVLLTDYSSSFFDYSLCKRPCFLYCPDLEHYKNVERGLYFSMDDLPFPLAMNPDALYQCIKDFDMNKYQYNIDSFLESLGNIEDGNATVKIMKVIKKIMED</sequence>
<evidence type="ECO:0000256" key="2">
    <source>
        <dbReference type="ARBA" id="ARBA00010488"/>
    </source>
</evidence>
<organism evidence="7 8">
    <name type="scientific">Hominimerdicola aceti</name>
    <dbReference type="NCBI Taxonomy" id="2981726"/>
    <lineage>
        <taxon>Bacteria</taxon>
        <taxon>Bacillati</taxon>
        <taxon>Bacillota</taxon>
        <taxon>Clostridia</taxon>
        <taxon>Eubacteriales</taxon>
        <taxon>Oscillospiraceae</taxon>
        <taxon>Hominimerdicola</taxon>
    </lineage>
</organism>
<dbReference type="InterPro" id="IPR051612">
    <property type="entry name" value="Teichoic_Acid_Biosynth"/>
</dbReference>
<dbReference type="PANTHER" id="PTHR37316:SF3">
    <property type="entry name" value="TEICHOIC ACID GLYCEROL-PHOSPHATE TRANSFERASE"/>
    <property type="match status" value="1"/>
</dbReference>
<evidence type="ECO:0000256" key="4">
    <source>
        <dbReference type="ARBA" id="ARBA00022679"/>
    </source>
</evidence>
<dbReference type="InterPro" id="IPR043149">
    <property type="entry name" value="TagF_N"/>
</dbReference>
<evidence type="ECO:0000256" key="5">
    <source>
        <dbReference type="ARBA" id="ARBA00022944"/>
    </source>
</evidence>
<dbReference type="Proteomes" id="UP001208131">
    <property type="component" value="Unassembled WGS sequence"/>
</dbReference>
<comment type="similarity">
    <text evidence="2">Belongs to the CDP-glycerol glycerophosphotransferase family.</text>
</comment>
<keyword evidence="6" id="KW-0472">Membrane</keyword>
<comment type="subcellular location">
    <subcellularLocation>
        <location evidence="1">Cell membrane</location>
        <topology evidence="1">Peripheral membrane protein</topology>
    </subcellularLocation>
</comment>
<dbReference type="InterPro" id="IPR043148">
    <property type="entry name" value="TagF_C"/>
</dbReference>
<protein>
    <submittedName>
        <fullName evidence="7">CDP-glycerol glycerophosphotransferase family protein</fullName>
    </submittedName>
</protein>
<evidence type="ECO:0000256" key="3">
    <source>
        <dbReference type="ARBA" id="ARBA00022475"/>
    </source>
</evidence>
<keyword evidence="4" id="KW-0808">Transferase</keyword>
<dbReference type="InterPro" id="IPR007554">
    <property type="entry name" value="Glycerophosphate_synth"/>
</dbReference>
<accession>A0AAE3IJT5</accession>
<comment type="caution">
    <text evidence="7">The sequence shown here is derived from an EMBL/GenBank/DDBJ whole genome shotgun (WGS) entry which is preliminary data.</text>
</comment>
<dbReference type="GO" id="GO:0005886">
    <property type="term" value="C:plasma membrane"/>
    <property type="evidence" value="ECO:0007669"/>
    <property type="project" value="UniProtKB-SubCell"/>
</dbReference>
<dbReference type="AlphaFoldDB" id="A0AAE3IJT5"/>